<name>A0A1I7X537_HETBA</name>
<protein>
    <submittedName>
        <fullName evidence="2">BAR domain-containing protein</fullName>
    </submittedName>
</protein>
<organism evidence="1 2">
    <name type="scientific">Heterorhabditis bacteriophora</name>
    <name type="common">Entomopathogenic nematode worm</name>
    <dbReference type="NCBI Taxonomy" id="37862"/>
    <lineage>
        <taxon>Eukaryota</taxon>
        <taxon>Metazoa</taxon>
        <taxon>Ecdysozoa</taxon>
        <taxon>Nematoda</taxon>
        <taxon>Chromadorea</taxon>
        <taxon>Rhabditida</taxon>
        <taxon>Rhabditina</taxon>
        <taxon>Rhabditomorpha</taxon>
        <taxon>Strongyloidea</taxon>
        <taxon>Heterorhabditidae</taxon>
        <taxon>Heterorhabditis</taxon>
    </lineage>
</organism>
<keyword evidence="1" id="KW-1185">Reference proteome</keyword>
<dbReference type="Proteomes" id="UP000095283">
    <property type="component" value="Unplaced"/>
</dbReference>
<accession>A0A1I7X537</accession>
<evidence type="ECO:0000313" key="2">
    <source>
        <dbReference type="WBParaSite" id="Hba_12505"/>
    </source>
</evidence>
<reference evidence="2" key="1">
    <citation type="submission" date="2016-11" db="UniProtKB">
        <authorList>
            <consortium name="WormBaseParasite"/>
        </authorList>
    </citation>
    <scope>IDENTIFICATION</scope>
</reference>
<evidence type="ECO:0000313" key="1">
    <source>
        <dbReference type="Proteomes" id="UP000095283"/>
    </source>
</evidence>
<dbReference type="WBParaSite" id="Hba_12505">
    <property type="protein sequence ID" value="Hba_12505"/>
    <property type="gene ID" value="Hba_12505"/>
</dbReference>
<proteinExistence type="predicted"/>
<sequence length="39" mass="4441">MDGFAEANLMLSSALEQLDDIITNEKKYIKQMCTFSPLM</sequence>
<dbReference type="AlphaFoldDB" id="A0A1I7X537"/>